<reference evidence="7 8" key="1">
    <citation type="submission" date="2022-05" db="EMBL/GenBank/DDBJ databases">
        <title>Genome Resource of Streptomyces lavenduligriseus GA1-1, a Strain with Broad-Spectrum Antifungal Activity against Phytopathogenic Fungi.</title>
        <authorList>
            <person name="Qi D."/>
        </authorList>
    </citation>
    <scope>NUCLEOTIDE SEQUENCE [LARGE SCALE GENOMIC DNA]</scope>
    <source>
        <strain evidence="7 8">GA1-1</strain>
    </source>
</reference>
<dbReference type="InterPro" id="IPR025996">
    <property type="entry name" value="MT1864/Rv1816-like_C"/>
</dbReference>
<dbReference type="PANTHER" id="PTHR30055">
    <property type="entry name" value="HTH-TYPE TRANSCRIPTIONAL REGULATOR RUTR"/>
    <property type="match status" value="1"/>
</dbReference>
<dbReference type="InterPro" id="IPR050109">
    <property type="entry name" value="HTH-type_TetR-like_transc_reg"/>
</dbReference>
<keyword evidence="8" id="KW-1185">Reference proteome</keyword>
<evidence type="ECO:0000256" key="4">
    <source>
        <dbReference type="PROSITE-ProRule" id="PRU00335"/>
    </source>
</evidence>
<gene>
    <name evidence="7" type="ORF">M4438_12735</name>
</gene>
<name>A0ABT0NSE3_9ACTN</name>
<dbReference type="Gene3D" id="1.10.357.10">
    <property type="entry name" value="Tetracycline Repressor, domain 2"/>
    <property type="match status" value="1"/>
</dbReference>
<evidence type="ECO:0000313" key="7">
    <source>
        <dbReference type="EMBL" id="MCL3994379.1"/>
    </source>
</evidence>
<feature type="compositionally biased region" description="Basic and acidic residues" evidence="5">
    <location>
        <begin position="1"/>
        <end position="10"/>
    </location>
</feature>
<keyword evidence="3" id="KW-0804">Transcription</keyword>
<organism evidence="7 8">
    <name type="scientific">Streptomyces lavenduligriseus</name>
    <dbReference type="NCBI Taxonomy" id="67315"/>
    <lineage>
        <taxon>Bacteria</taxon>
        <taxon>Bacillati</taxon>
        <taxon>Actinomycetota</taxon>
        <taxon>Actinomycetes</taxon>
        <taxon>Kitasatosporales</taxon>
        <taxon>Streptomycetaceae</taxon>
        <taxon>Streptomyces</taxon>
    </lineage>
</organism>
<evidence type="ECO:0000256" key="5">
    <source>
        <dbReference type="SAM" id="MobiDB-lite"/>
    </source>
</evidence>
<feature type="DNA-binding region" description="H-T-H motif" evidence="4">
    <location>
        <begin position="54"/>
        <end position="73"/>
    </location>
</feature>
<sequence>MDEAKRRGDDSAGAPAERTARVRNPRGQGERLREEILRAAGGLLEQVGSEDALSLRAVAREVGIATPSIYRHFADKTELVWAVLAEHYERLAALMTEADASAPADDPLERLRHQLRAYCRFAVANPAKYRLMCETWQSPVDEERLHGHPAGLLLRGLHEALTHCEEAGWRVRGTRAEAPYLLWCALHGRVALWQVMPRRKDTARLNRFVDELLGLLLER</sequence>
<keyword evidence="1" id="KW-0805">Transcription regulation</keyword>
<evidence type="ECO:0000256" key="2">
    <source>
        <dbReference type="ARBA" id="ARBA00023125"/>
    </source>
</evidence>
<comment type="caution">
    <text evidence="7">The sequence shown here is derived from an EMBL/GenBank/DDBJ whole genome shotgun (WGS) entry which is preliminary data.</text>
</comment>
<feature type="domain" description="HTH tetR-type" evidence="6">
    <location>
        <begin position="30"/>
        <end position="91"/>
    </location>
</feature>
<dbReference type="EMBL" id="JAMCCK010000018">
    <property type="protein sequence ID" value="MCL3994379.1"/>
    <property type="molecule type" value="Genomic_DNA"/>
</dbReference>
<dbReference type="PANTHER" id="PTHR30055:SF234">
    <property type="entry name" value="HTH-TYPE TRANSCRIPTIONAL REGULATOR BETI"/>
    <property type="match status" value="1"/>
</dbReference>
<evidence type="ECO:0000313" key="8">
    <source>
        <dbReference type="Proteomes" id="UP001202052"/>
    </source>
</evidence>
<dbReference type="Pfam" id="PF13305">
    <property type="entry name" value="TetR_C_33"/>
    <property type="match status" value="1"/>
</dbReference>
<dbReference type="InterPro" id="IPR001647">
    <property type="entry name" value="HTH_TetR"/>
</dbReference>
<accession>A0ABT0NSE3</accession>
<proteinExistence type="predicted"/>
<dbReference type="SUPFAM" id="SSF48498">
    <property type="entry name" value="Tetracyclin repressor-like, C-terminal domain"/>
    <property type="match status" value="1"/>
</dbReference>
<evidence type="ECO:0000259" key="6">
    <source>
        <dbReference type="PROSITE" id="PS50977"/>
    </source>
</evidence>
<dbReference type="PROSITE" id="PS50977">
    <property type="entry name" value="HTH_TETR_2"/>
    <property type="match status" value="1"/>
</dbReference>
<dbReference type="SUPFAM" id="SSF46689">
    <property type="entry name" value="Homeodomain-like"/>
    <property type="match status" value="1"/>
</dbReference>
<dbReference type="InterPro" id="IPR009057">
    <property type="entry name" value="Homeodomain-like_sf"/>
</dbReference>
<dbReference type="RefSeq" id="WP_249459236.1">
    <property type="nucleotide sequence ID" value="NZ_JAMCCK010000018.1"/>
</dbReference>
<protein>
    <submittedName>
        <fullName evidence="7">TetR/AcrR family transcriptional regulator</fullName>
    </submittedName>
</protein>
<dbReference type="InterPro" id="IPR036271">
    <property type="entry name" value="Tet_transcr_reg_TetR-rel_C_sf"/>
</dbReference>
<evidence type="ECO:0000256" key="1">
    <source>
        <dbReference type="ARBA" id="ARBA00023015"/>
    </source>
</evidence>
<evidence type="ECO:0000256" key="3">
    <source>
        <dbReference type="ARBA" id="ARBA00023163"/>
    </source>
</evidence>
<feature type="region of interest" description="Disordered" evidence="5">
    <location>
        <begin position="1"/>
        <end position="29"/>
    </location>
</feature>
<keyword evidence="2 4" id="KW-0238">DNA-binding</keyword>
<dbReference type="Proteomes" id="UP001202052">
    <property type="component" value="Unassembled WGS sequence"/>
</dbReference>
<dbReference type="Pfam" id="PF00440">
    <property type="entry name" value="TetR_N"/>
    <property type="match status" value="1"/>
</dbReference>